<feature type="signal peptide" evidence="6">
    <location>
        <begin position="1"/>
        <end position="24"/>
    </location>
</feature>
<dbReference type="Proteomes" id="UP000019132">
    <property type="component" value="Unassembled WGS sequence"/>
</dbReference>
<dbReference type="EMBL" id="GL376634">
    <property type="status" value="NOT_ANNOTATED_CDS"/>
    <property type="molecule type" value="Genomic_DNA"/>
</dbReference>
<dbReference type="GO" id="GO:0071555">
    <property type="term" value="P:cell wall organization"/>
    <property type="evidence" value="ECO:0007669"/>
    <property type="project" value="UniProtKB-KW"/>
</dbReference>
<evidence type="ECO:0008006" key="9">
    <source>
        <dbReference type="Google" id="ProtNLM"/>
    </source>
</evidence>
<evidence type="ECO:0000313" key="8">
    <source>
        <dbReference type="Proteomes" id="UP000019132"/>
    </source>
</evidence>
<dbReference type="GO" id="GO:0005886">
    <property type="term" value="C:plasma membrane"/>
    <property type="evidence" value="ECO:0007669"/>
    <property type="project" value="TreeGrafter"/>
</dbReference>
<keyword evidence="4" id="KW-0961">Cell wall biogenesis/degradation</keyword>
<dbReference type="STRING" id="431595.K3W9Y6"/>
<keyword evidence="6" id="KW-0732">Signal</keyword>
<dbReference type="GO" id="GO:0006078">
    <property type="term" value="P:(1-&gt;6)-beta-D-glucan biosynthetic process"/>
    <property type="evidence" value="ECO:0007669"/>
    <property type="project" value="TreeGrafter"/>
</dbReference>
<evidence type="ECO:0000256" key="5">
    <source>
        <dbReference type="SAM" id="MobiDB-lite"/>
    </source>
</evidence>
<dbReference type="HOGENOM" id="CLU_815047_0_0_1"/>
<feature type="region of interest" description="Disordered" evidence="5">
    <location>
        <begin position="27"/>
        <end position="51"/>
    </location>
</feature>
<dbReference type="InterPro" id="IPR005629">
    <property type="entry name" value="Skn1/Kre6/Sbg1"/>
</dbReference>
<proteinExistence type="predicted"/>
<evidence type="ECO:0000256" key="3">
    <source>
        <dbReference type="ARBA" id="ARBA00023180"/>
    </source>
</evidence>
<dbReference type="OMA" id="CYELEAG"/>
<keyword evidence="2" id="KW-0472">Membrane</keyword>
<dbReference type="InParanoid" id="K3W9Y6"/>
<name>K3W9Y6_GLOUD</name>
<dbReference type="PANTHER" id="PTHR31361:SF1">
    <property type="entry name" value="BETA-GLUCAN SYNTHESIS-ASSOCIATED PROTEIN KRE6-RELATED"/>
    <property type="match status" value="1"/>
</dbReference>
<dbReference type="InterPro" id="IPR013320">
    <property type="entry name" value="ConA-like_dom_sf"/>
</dbReference>
<dbReference type="GO" id="GO:0005789">
    <property type="term" value="C:endoplasmic reticulum membrane"/>
    <property type="evidence" value="ECO:0007669"/>
    <property type="project" value="TreeGrafter"/>
</dbReference>
<protein>
    <recommendedName>
        <fullName evidence="9">GH16 domain-containing protein</fullName>
    </recommendedName>
</protein>
<dbReference type="SUPFAM" id="SSF49899">
    <property type="entry name" value="Concanavalin A-like lectins/glucanases"/>
    <property type="match status" value="1"/>
</dbReference>
<dbReference type="Pfam" id="PF03935">
    <property type="entry name" value="SKN1_KRE6_Sbg1"/>
    <property type="match status" value="3"/>
</dbReference>
<dbReference type="VEuPathDB" id="FungiDB:PYU1_G001776"/>
<evidence type="ECO:0000313" key="7">
    <source>
        <dbReference type="EnsemblProtists" id="PYU1_T001777"/>
    </source>
</evidence>
<evidence type="ECO:0000256" key="4">
    <source>
        <dbReference type="ARBA" id="ARBA00023316"/>
    </source>
</evidence>
<keyword evidence="8" id="KW-1185">Reference proteome</keyword>
<keyword evidence="3" id="KW-0325">Glycoprotein</keyword>
<dbReference type="EnsemblProtists" id="PYU1_T001777">
    <property type="protein sequence ID" value="PYU1_T001777"/>
    <property type="gene ID" value="PYU1_G001776"/>
</dbReference>
<dbReference type="GO" id="GO:0015926">
    <property type="term" value="F:glucosidase activity"/>
    <property type="evidence" value="ECO:0007669"/>
    <property type="project" value="TreeGrafter"/>
</dbReference>
<evidence type="ECO:0000256" key="1">
    <source>
        <dbReference type="ARBA" id="ARBA00004370"/>
    </source>
</evidence>
<evidence type="ECO:0000256" key="6">
    <source>
        <dbReference type="SAM" id="SignalP"/>
    </source>
</evidence>
<dbReference type="AlphaFoldDB" id="K3W9Y6"/>
<dbReference type="eggNOG" id="ENOG502SK6Z">
    <property type="taxonomic scope" value="Eukaryota"/>
</dbReference>
<evidence type="ECO:0000256" key="2">
    <source>
        <dbReference type="ARBA" id="ARBA00023136"/>
    </source>
</evidence>
<accession>K3W9Y6</accession>
<reference evidence="7" key="3">
    <citation type="submission" date="2015-02" db="UniProtKB">
        <authorList>
            <consortium name="EnsemblProtists"/>
        </authorList>
    </citation>
    <scope>IDENTIFICATION</scope>
    <source>
        <strain evidence="7">DAOM BR144</strain>
    </source>
</reference>
<sequence>MARLSQLFVAVLALGVHQLTDVLASTNTTGQATSTSSRDGDSSSSDANTTTSTVNRNLLKLDARSGLSAWIDPTTPEDKLVYISSRGDNWDLVMSDEFGLTNRSFKPGEDHLWTSLEKPDGVNGALEIYSHNMTSVVCDNSDENGTKPVCYLQIKVVEEATNLSIYNQYTNPPGYQISSFFYRAAMLQTWNKFCFQGGMLEVRTQLPGAITPESGNPDIGKGPNARATANQYYPTWPGLWLMGNLGRAIFSASTNRMWPYSYSQCDENVLPSYNQRISACNGNPGHGLNSYQGRGAPEIDLLEGGGVAISSSIQIGPGLAKKFRRAVVNGTLDNGKIEDIF</sequence>
<reference evidence="8" key="2">
    <citation type="submission" date="2010-04" db="EMBL/GenBank/DDBJ databases">
        <authorList>
            <person name="Buell R."/>
            <person name="Hamilton J."/>
            <person name="Hostetler J."/>
        </authorList>
    </citation>
    <scope>NUCLEOTIDE SEQUENCE [LARGE SCALE GENOMIC DNA]</scope>
    <source>
        <strain evidence="8">DAOM:BR144</strain>
    </source>
</reference>
<dbReference type="PANTHER" id="PTHR31361">
    <property type="entry name" value="BETA-GLUCAN SYNTHESIS-ASSOCIATED PROTEIN KRE6-RELATED"/>
    <property type="match status" value="1"/>
</dbReference>
<organism evidence="7 8">
    <name type="scientific">Globisporangium ultimum (strain ATCC 200006 / CBS 805.95 / DAOM BR144)</name>
    <name type="common">Pythium ultimum</name>
    <dbReference type="NCBI Taxonomy" id="431595"/>
    <lineage>
        <taxon>Eukaryota</taxon>
        <taxon>Sar</taxon>
        <taxon>Stramenopiles</taxon>
        <taxon>Oomycota</taxon>
        <taxon>Peronosporomycetes</taxon>
        <taxon>Pythiales</taxon>
        <taxon>Pythiaceae</taxon>
        <taxon>Globisporangium</taxon>
    </lineage>
</organism>
<feature type="chain" id="PRO_5003871730" description="GH16 domain-containing protein" evidence="6">
    <location>
        <begin position="25"/>
        <end position="341"/>
    </location>
</feature>
<reference evidence="8" key="1">
    <citation type="journal article" date="2010" name="Genome Biol.">
        <title>Genome sequence of the necrotrophic plant pathogen Pythium ultimum reveals original pathogenicity mechanisms and effector repertoire.</title>
        <authorList>
            <person name="Levesque C.A."/>
            <person name="Brouwer H."/>
            <person name="Cano L."/>
            <person name="Hamilton J.P."/>
            <person name="Holt C."/>
            <person name="Huitema E."/>
            <person name="Raffaele S."/>
            <person name="Robideau G.P."/>
            <person name="Thines M."/>
            <person name="Win J."/>
            <person name="Zerillo M.M."/>
            <person name="Beakes G.W."/>
            <person name="Boore J.L."/>
            <person name="Busam D."/>
            <person name="Dumas B."/>
            <person name="Ferriera S."/>
            <person name="Fuerstenberg S.I."/>
            <person name="Gachon C.M."/>
            <person name="Gaulin E."/>
            <person name="Govers F."/>
            <person name="Grenville-Briggs L."/>
            <person name="Horner N."/>
            <person name="Hostetler J."/>
            <person name="Jiang R.H."/>
            <person name="Johnson J."/>
            <person name="Krajaejun T."/>
            <person name="Lin H."/>
            <person name="Meijer H.J."/>
            <person name="Moore B."/>
            <person name="Morris P."/>
            <person name="Phuntmart V."/>
            <person name="Puiu D."/>
            <person name="Shetty J."/>
            <person name="Stajich J.E."/>
            <person name="Tripathy S."/>
            <person name="Wawra S."/>
            <person name="van West P."/>
            <person name="Whitty B.R."/>
            <person name="Coutinho P.M."/>
            <person name="Henrissat B."/>
            <person name="Martin F."/>
            <person name="Thomas P.D."/>
            <person name="Tyler B.M."/>
            <person name="De Vries R.P."/>
            <person name="Kamoun S."/>
            <person name="Yandell M."/>
            <person name="Tisserat N."/>
            <person name="Buell C.R."/>
        </authorList>
    </citation>
    <scope>NUCLEOTIDE SEQUENCE</scope>
    <source>
        <strain evidence="8">DAOM:BR144</strain>
    </source>
</reference>
<feature type="compositionally biased region" description="Low complexity" evidence="5">
    <location>
        <begin position="34"/>
        <end position="51"/>
    </location>
</feature>
<dbReference type="Gene3D" id="2.60.120.200">
    <property type="match status" value="1"/>
</dbReference>
<comment type="subcellular location">
    <subcellularLocation>
        <location evidence="1">Membrane</location>
    </subcellularLocation>
</comment>